<dbReference type="InterPro" id="IPR053052">
    <property type="entry name" value="Imprinting_Balance_Reg"/>
</dbReference>
<dbReference type="PANTHER" id="PTHR45496:SF5">
    <property type="entry name" value="DNAJ DOMAIN CONTAINING PROTEIN, EXPRESSED"/>
    <property type="match status" value="1"/>
</dbReference>
<dbReference type="AlphaFoldDB" id="A3CCQ6"/>
<protein>
    <recommendedName>
        <fullName evidence="3">J domain-containing protein</fullName>
    </recommendedName>
</protein>
<dbReference type="InterPro" id="IPR036869">
    <property type="entry name" value="J_dom_sf"/>
</dbReference>
<reference evidence="2" key="2">
    <citation type="submission" date="2008-12" db="EMBL/GenBank/DDBJ databases">
        <title>Improved gene annotation of the rice (Oryza sativa) genomes.</title>
        <authorList>
            <person name="Wang J."/>
            <person name="Li R."/>
            <person name="Fan W."/>
            <person name="Huang Q."/>
            <person name="Zhang J."/>
            <person name="Zhou Y."/>
            <person name="Hu Y."/>
            <person name="Zi S."/>
            <person name="Li J."/>
            <person name="Ni P."/>
            <person name="Zheng H."/>
            <person name="Zhang Y."/>
            <person name="Zhao M."/>
            <person name="Hao Q."/>
            <person name="McDermott J."/>
            <person name="Samudrala R."/>
            <person name="Kristiansen K."/>
            <person name="Wong G.K.-S."/>
        </authorList>
    </citation>
    <scope>NUCLEOTIDE SEQUENCE</scope>
</reference>
<dbReference type="Gene3D" id="1.10.287.110">
    <property type="entry name" value="DnaJ domain"/>
    <property type="match status" value="1"/>
</dbReference>
<keyword evidence="1" id="KW-0472">Membrane</keyword>
<sequence length="173" mass="18660">MDFSGGGGGGGQRQRRRCKRFAERAVEVDPPLPGADELLTVTDVLLASQSVLPLVHADPLAVIQLPSATNPADHAAVSHAYRCLALLLRQETNPHPGADVALSLVHDAYAILSNPNRRPPPAVAIVVPHTIRLAKCVCDVVIRLFWMFLKSVLDVAFGIFGCCTYWVLSVAFN</sequence>
<dbReference type="PANTHER" id="PTHR45496">
    <property type="entry name" value="CHAPERONE DNAJ-DOMAIN SUPERFAMILY PROTEIN"/>
    <property type="match status" value="1"/>
</dbReference>
<feature type="transmembrane region" description="Helical" evidence="1">
    <location>
        <begin position="152"/>
        <end position="172"/>
    </location>
</feature>
<gene>
    <name evidence="2" type="ORF">OsJ_34408</name>
</gene>
<evidence type="ECO:0000313" key="2">
    <source>
        <dbReference type="EMBL" id="EAZ18869.1"/>
    </source>
</evidence>
<keyword evidence="1" id="KW-1133">Transmembrane helix</keyword>
<evidence type="ECO:0008006" key="3">
    <source>
        <dbReference type="Google" id="ProtNLM"/>
    </source>
</evidence>
<keyword evidence="1" id="KW-0812">Transmembrane</keyword>
<dbReference type="EMBL" id="CM000148">
    <property type="protein sequence ID" value="EAZ18869.1"/>
    <property type="molecule type" value="Genomic_DNA"/>
</dbReference>
<organism evidence="2">
    <name type="scientific">Oryza sativa subsp. japonica</name>
    <name type="common">Rice</name>
    <dbReference type="NCBI Taxonomy" id="39947"/>
    <lineage>
        <taxon>Eukaryota</taxon>
        <taxon>Viridiplantae</taxon>
        <taxon>Streptophyta</taxon>
        <taxon>Embryophyta</taxon>
        <taxon>Tracheophyta</taxon>
        <taxon>Spermatophyta</taxon>
        <taxon>Magnoliopsida</taxon>
        <taxon>Liliopsida</taxon>
        <taxon>Poales</taxon>
        <taxon>Poaceae</taxon>
        <taxon>BOP clade</taxon>
        <taxon>Oryzoideae</taxon>
        <taxon>Oryzeae</taxon>
        <taxon>Oryzinae</taxon>
        <taxon>Oryza</taxon>
        <taxon>Oryza sativa</taxon>
    </lineage>
</organism>
<proteinExistence type="predicted"/>
<dbReference type="SUPFAM" id="SSF46565">
    <property type="entry name" value="Chaperone J-domain"/>
    <property type="match status" value="1"/>
</dbReference>
<reference evidence="2" key="1">
    <citation type="journal article" date="2005" name="PLoS Biol.">
        <title>The genomes of Oryza sativa: a history of duplications.</title>
        <authorList>
            <person name="Yu J."/>
            <person name="Wang J."/>
            <person name="Lin W."/>
            <person name="Li S."/>
            <person name="Li H."/>
            <person name="Zhou J."/>
            <person name="Ni P."/>
            <person name="Dong W."/>
            <person name="Hu S."/>
            <person name="Zeng C."/>
            <person name="Zhang J."/>
            <person name="Zhang Y."/>
            <person name="Li R."/>
            <person name="Xu Z."/>
            <person name="Li S."/>
            <person name="Li X."/>
            <person name="Zheng H."/>
            <person name="Cong L."/>
            <person name="Lin L."/>
            <person name="Yin J."/>
            <person name="Geng J."/>
            <person name="Li G."/>
            <person name="Shi J."/>
            <person name="Liu J."/>
            <person name="Lv H."/>
            <person name="Li J."/>
            <person name="Wang J."/>
            <person name="Deng Y."/>
            <person name="Ran L."/>
            <person name="Shi X."/>
            <person name="Wang X."/>
            <person name="Wu Q."/>
            <person name="Li C."/>
            <person name="Ren X."/>
            <person name="Wang J."/>
            <person name="Wang X."/>
            <person name="Li D."/>
            <person name="Liu D."/>
            <person name="Zhang X."/>
            <person name="Ji Z."/>
            <person name="Zhao W."/>
            <person name="Sun Y."/>
            <person name="Zhang Z."/>
            <person name="Bao J."/>
            <person name="Han Y."/>
            <person name="Dong L."/>
            <person name="Ji J."/>
            <person name="Chen P."/>
            <person name="Wu S."/>
            <person name="Liu J."/>
            <person name="Xiao Y."/>
            <person name="Bu D."/>
            <person name="Tan J."/>
            <person name="Yang L."/>
            <person name="Ye C."/>
            <person name="Zhang J."/>
            <person name="Xu J."/>
            <person name="Zhou Y."/>
            <person name="Yu Y."/>
            <person name="Zhang B."/>
            <person name="Zhuang S."/>
            <person name="Wei H."/>
            <person name="Liu B."/>
            <person name="Lei M."/>
            <person name="Yu H."/>
            <person name="Li Y."/>
            <person name="Xu H."/>
            <person name="Wei S."/>
            <person name="He X."/>
            <person name="Fang L."/>
            <person name="Zhang Z."/>
            <person name="Zhang Y."/>
            <person name="Huang X."/>
            <person name="Su Z."/>
            <person name="Tong W."/>
            <person name="Li J."/>
            <person name="Tong Z."/>
            <person name="Li S."/>
            <person name="Ye J."/>
            <person name="Wang L."/>
            <person name="Fang L."/>
            <person name="Lei T."/>
            <person name="Chen C."/>
            <person name="Chen H."/>
            <person name="Xu Z."/>
            <person name="Li H."/>
            <person name="Huang H."/>
            <person name="Zhang F."/>
            <person name="Xu H."/>
            <person name="Li N."/>
            <person name="Zhao C."/>
            <person name="Li S."/>
            <person name="Dong L."/>
            <person name="Huang Y."/>
            <person name="Li L."/>
            <person name="Xi Y."/>
            <person name="Qi Q."/>
            <person name="Li W."/>
            <person name="Zhang B."/>
            <person name="Hu W."/>
            <person name="Zhang Y."/>
            <person name="Tian X."/>
            <person name="Jiao Y."/>
            <person name="Liang X."/>
            <person name="Jin J."/>
            <person name="Gao L."/>
            <person name="Zheng W."/>
            <person name="Hao B."/>
            <person name="Liu S."/>
            <person name="Wang W."/>
            <person name="Yuan L."/>
            <person name="Cao M."/>
            <person name="McDermott J."/>
            <person name="Samudrala R."/>
            <person name="Wang J."/>
            <person name="Wong G.K."/>
            <person name="Yang H."/>
        </authorList>
    </citation>
    <scope>NUCLEOTIDE SEQUENCE [LARGE SCALE GENOMIC DNA]</scope>
</reference>
<dbReference type="Proteomes" id="UP000007752">
    <property type="component" value="Chromosome 11"/>
</dbReference>
<evidence type="ECO:0000256" key="1">
    <source>
        <dbReference type="SAM" id="Phobius"/>
    </source>
</evidence>
<name>A3CCQ6_ORYSJ</name>
<accession>A3CCQ6</accession>